<dbReference type="PROSITE" id="PS51898">
    <property type="entry name" value="TYR_RECOMBINASE"/>
    <property type="match status" value="1"/>
</dbReference>
<dbReference type="Proteomes" id="UP000324159">
    <property type="component" value="Unassembled WGS sequence"/>
</dbReference>
<dbReference type="EMBL" id="VNIB01000014">
    <property type="protein sequence ID" value="TYO96317.1"/>
    <property type="molecule type" value="Genomic_DNA"/>
</dbReference>
<dbReference type="InterPro" id="IPR050090">
    <property type="entry name" value="Tyrosine_recombinase_XerCD"/>
</dbReference>
<gene>
    <name evidence="6" type="ORF">EDC39_11422</name>
</gene>
<dbReference type="Pfam" id="PF00589">
    <property type="entry name" value="Phage_integrase"/>
    <property type="match status" value="1"/>
</dbReference>
<keyword evidence="3" id="KW-0233">DNA recombination</keyword>
<dbReference type="OrthoDB" id="5404741at2"/>
<evidence type="ECO:0000256" key="2">
    <source>
        <dbReference type="ARBA" id="ARBA00023125"/>
    </source>
</evidence>
<evidence type="ECO:0000256" key="1">
    <source>
        <dbReference type="ARBA" id="ARBA00008857"/>
    </source>
</evidence>
<dbReference type="InterPro" id="IPR002104">
    <property type="entry name" value="Integrase_catalytic"/>
</dbReference>
<reference evidence="6 7" key="1">
    <citation type="submission" date="2019-07" db="EMBL/GenBank/DDBJ databases">
        <title>Genomic Encyclopedia of Type Strains, Phase IV (KMG-IV): sequencing the most valuable type-strain genomes for metagenomic binning, comparative biology and taxonomic classification.</title>
        <authorList>
            <person name="Goeker M."/>
        </authorList>
    </citation>
    <scope>NUCLEOTIDE SEQUENCE [LARGE SCALE GENOMIC DNA]</scope>
    <source>
        <strain evidence="6 7">SS015</strain>
    </source>
</reference>
<organism evidence="6 7">
    <name type="scientific">Geothermobacter ehrlichii</name>
    <dbReference type="NCBI Taxonomy" id="213224"/>
    <lineage>
        <taxon>Bacteria</taxon>
        <taxon>Pseudomonadati</taxon>
        <taxon>Thermodesulfobacteriota</taxon>
        <taxon>Desulfuromonadia</taxon>
        <taxon>Desulfuromonadales</taxon>
        <taxon>Geothermobacteraceae</taxon>
        <taxon>Geothermobacter</taxon>
    </lineage>
</organism>
<sequence>MNSESYTQILGYVRLATHLPRSDDVCLANLLEILGVETSLKRILPVLKTFVQIRKDLELCIPKNLLWAPARARLKDAFSLAEHLLQKRSQIQTDLPSLDLRPTEVRNNVFQKQISEGPFLATLGYLPTNPEHLGHWHLLLAQIILVRLLTVQLNREGEAREQLGRALRTVRGLADDPLLAQMPMGPCVPERFLDDLRRIENEKLTPLTTYLETALELCRPHPFSLPDLNREQTSSGADDTTFEEESEKATLVVEDLRPTEEESEPPEANSLVFAFQRTLPDGKRVQQDSIRATTQRQARENQMLPGSWDNLNQHELEVLVKGIFSETRHDCIEARIQLGIMLFAGLDPKRIRCLLVVDHPDNAEGPDTYISQTRCLRLRSEEPQLKTRPSTEATQQTWQRQFHVDLPLPPSLAKLIERYVALRSSTTPTQLFVGNAPSSCQSLLAKLRKKASRLTFHRIQDHLLYRLANLPNSDIAVASLLLGRKIYLARTRVHYAAFDPEFLQQLYIRACNDLLREAGQQDRIPERYPLAPPRIVGTPRRPRLAEVQHLADKLKEQIDQTPLPRTQQEWVACHNSYTLYTLLFLAYCTGLRPNHTPYIPPQRIDPANGLTVIWDKSGIDQYHCRLAWLSPECVHQINHYHTYINRYFQTEKGTDNPAELSIFFLSPEMKPVAVTRQELVRRLAENGFFLPPNVQRHLLKSELQEDGCHWEVIEALLGHWHLGEEPWAQTSALHPDDFRQELSRYIVRLLERLGFKAIQWPPERRGRREIIRLPGLPASKRPGRTSQMQKASARKVRQILDDPPGELWQQLFGVAWPNGLSTKPEQIHVLDKLRCYLPDIYKGNARPQVNLDQLRQFIEKLEPHPVDPRVYHRRISFLIRGLERGRDVQNWDIPIPPKPVINRKPRNLAKLSLVDHVLQARLLEKALVKELENPPPDDPLIALGQILVSAVLFGGINHQTWAEALVKSLPDKVYLYQKTLWVDLWREDIDDIPPQERWRLQRNPTLYRRWLPDPVTRNLILQFYSRTQRPMERQSLSLKSIYAAYRKHLKAQGHALPTLRDLLRLGQARTTLTNEPFLSAYSQNKILSASLPDPAWVRLLTNKAVGHQRPSIRRRGAIITDNHTDWLKLQKQLIRELRHRIDTSSRKTGDTSTEQTPSSPEQTKNAIATFLADHQEQLSEATALLGRWAMQLLSARIYPQENRKVQPEAKSTVISYLEAFDDEFLLHAVGHDISEMDEDDFKDLISKTANEIIRTRTNQNNDKIINDRTVWVIERLNQFLSYLHLFEECPDLFVDLKKSGIRVYKKDNKVRANLLSVGEYRDLRSAMGWKRRQDLSRRQRMTLVALVLLYRTGMRINELGGILVEECVGREQLEILVQRNRLRGIKSRQARRRLPLWLLLPKEELDFVRTWLTYRRKEPGTTDDAPLFADAPFDMKPTPLNALVGPIRDKMVEVTGDETLTLHGLRHTFANNLLTSLLCEPTESKSSILADDDLSAADRIRLREHLLGDGATSKKALFCLAMLLGHASTDTTLTSYIHLCDRLVVHNSQRKDSAPPLTTKAIARLTGRGRRMGQNLLKKQTHPLDKVLPPLDDSIRQALAHPLLQEARSRKTPAFKPDEKTLSELLYERIVEHKDQLPTQLKWPESKPEMEVLQVLFEQVAKSDDRNKPPTAAKALLDGFRVRHNHIEISHIHIAHQALAFLECLGIPTAEITVHCPRFTRIKSPRSLERKWRAATGRFLHAAPPQCRENLPNGKIRIPIRYLLHDGKLVETDRKLVNLVGVVIFLVSRNAY</sequence>
<accession>A0A5D3WJU1</accession>
<feature type="compositionally biased region" description="Polar residues" evidence="4">
    <location>
        <begin position="1150"/>
        <end position="1162"/>
    </location>
</feature>
<dbReference type="PANTHER" id="PTHR30349">
    <property type="entry name" value="PHAGE INTEGRASE-RELATED"/>
    <property type="match status" value="1"/>
</dbReference>
<dbReference type="SUPFAM" id="SSF56349">
    <property type="entry name" value="DNA breaking-rejoining enzymes"/>
    <property type="match status" value="2"/>
</dbReference>
<comment type="similarity">
    <text evidence="1">Belongs to the 'phage' integrase family.</text>
</comment>
<evidence type="ECO:0000259" key="5">
    <source>
        <dbReference type="PROSITE" id="PS51898"/>
    </source>
</evidence>
<evidence type="ECO:0000313" key="6">
    <source>
        <dbReference type="EMBL" id="TYO96317.1"/>
    </source>
</evidence>
<evidence type="ECO:0000313" key="7">
    <source>
        <dbReference type="Proteomes" id="UP000324159"/>
    </source>
</evidence>
<proteinExistence type="inferred from homology"/>
<feature type="compositionally biased region" description="Basic and acidic residues" evidence="4">
    <location>
        <begin position="1140"/>
        <end position="1149"/>
    </location>
</feature>
<evidence type="ECO:0000256" key="3">
    <source>
        <dbReference type="ARBA" id="ARBA00023172"/>
    </source>
</evidence>
<dbReference type="GO" id="GO:0015074">
    <property type="term" value="P:DNA integration"/>
    <property type="evidence" value="ECO:0007669"/>
    <property type="project" value="InterPro"/>
</dbReference>
<dbReference type="Gene3D" id="1.10.443.10">
    <property type="entry name" value="Intergrase catalytic core"/>
    <property type="match status" value="2"/>
</dbReference>
<evidence type="ECO:0000256" key="4">
    <source>
        <dbReference type="SAM" id="MobiDB-lite"/>
    </source>
</evidence>
<dbReference type="GO" id="GO:0006310">
    <property type="term" value="P:DNA recombination"/>
    <property type="evidence" value="ECO:0007669"/>
    <property type="project" value="UniProtKB-KW"/>
</dbReference>
<comment type="caution">
    <text evidence="6">The sequence shown here is derived from an EMBL/GenBank/DDBJ whole genome shotgun (WGS) entry which is preliminary data.</text>
</comment>
<dbReference type="PANTHER" id="PTHR30349:SF41">
    <property type="entry name" value="INTEGRASE_RECOMBINASE PROTEIN MJ0367-RELATED"/>
    <property type="match status" value="1"/>
</dbReference>
<keyword evidence="7" id="KW-1185">Reference proteome</keyword>
<keyword evidence="2" id="KW-0238">DNA-binding</keyword>
<dbReference type="GO" id="GO:0003677">
    <property type="term" value="F:DNA binding"/>
    <property type="evidence" value="ECO:0007669"/>
    <property type="project" value="UniProtKB-KW"/>
</dbReference>
<feature type="region of interest" description="Disordered" evidence="4">
    <location>
        <begin position="226"/>
        <end position="248"/>
    </location>
</feature>
<name>A0A5D3WJU1_9BACT</name>
<dbReference type="InterPro" id="IPR011010">
    <property type="entry name" value="DNA_brk_join_enz"/>
</dbReference>
<feature type="domain" description="Tyr recombinase" evidence="5">
    <location>
        <begin position="1310"/>
        <end position="1552"/>
    </location>
</feature>
<dbReference type="InterPro" id="IPR013762">
    <property type="entry name" value="Integrase-like_cat_sf"/>
</dbReference>
<protein>
    <submittedName>
        <fullName evidence="6">Site-specific recombinase XerD</fullName>
    </submittedName>
</protein>
<feature type="region of interest" description="Disordered" evidence="4">
    <location>
        <begin position="1140"/>
        <end position="1162"/>
    </location>
</feature>
<dbReference type="RefSeq" id="WP_148896791.1">
    <property type="nucleotide sequence ID" value="NZ_VNIB01000014.1"/>
</dbReference>